<keyword evidence="1" id="KW-0227">DNA damage</keyword>
<organism evidence="3 4">
    <name type="scientific">Oncorhynchus mykiss</name>
    <name type="common">Rainbow trout</name>
    <name type="synonym">Salmo gairdneri</name>
    <dbReference type="NCBI Taxonomy" id="8022"/>
    <lineage>
        <taxon>Eukaryota</taxon>
        <taxon>Metazoa</taxon>
        <taxon>Chordata</taxon>
        <taxon>Craniata</taxon>
        <taxon>Vertebrata</taxon>
        <taxon>Euteleostomi</taxon>
        <taxon>Actinopterygii</taxon>
        <taxon>Neopterygii</taxon>
        <taxon>Teleostei</taxon>
        <taxon>Protacanthopterygii</taxon>
        <taxon>Salmoniformes</taxon>
        <taxon>Salmonidae</taxon>
        <taxon>Salmoninae</taxon>
        <taxon>Oncorhynchus</taxon>
    </lineage>
</organism>
<dbReference type="PANTHER" id="PTHR16140">
    <property type="entry name" value="NON-STRUCTURAL MAINTENANCE OF CHROMOSOMES ELEMENT 4"/>
    <property type="match status" value="1"/>
</dbReference>
<comment type="function">
    <text evidence="1">Component of the SMC5-SMC6 complex, that promotes sister chromatid alignment after DNA damage and facilitates double-stranded DNA breaks (DSBs) repair via homologous recombination between sister chromatids.</text>
</comment>
<accession>A0A060YSN9</accession>
<comment type="subcellular location">
    <subcellularLocation>
        <location evidence="1">Nucleus</location>
    </subcellularLocation>
</comment>
<evidence type="ECO:0000313" key="4">
    <source>
        <dbReference type="Proteomes" id="UP000193380"/>
    </source>
</evidence>
<keyword evidence="1" id="KW-0539">Nucleus</keyword>
<dbReference type="PaxDb" id="8022-A0A060YSN9"/>
<evidence type="ECO:0000256" key="1">
    <source>
        <dbReference type="RuleBase" id="RU365071"/>
    </source>
</evidence>
<reference evidence="3" key="1">
    <citation type="journal article" date="2014" name="Nat. Commun.">
        <title>The rainbow trout genome provides novel insights into evolution after whole-genome duplication in vertebrates.</title>
        <authorList>
            <person name="Berthelot C."/>
            <person name="Brunet F."/>
            <person name="Chalopin D."/>
            <person name="Juanchich A."/>
            <person name="Bernard M."/>
            <person name="Noel B."/>
            <person name="Bento P."/>
            <person name="Da Silva C."/>
            <person name="Labadie K."/>
            <person name="Alberti A."/>
            <person name="Aury J.M."/>
            <person name="Louis A."/>
            <person name="Dehais P."/>
            <person name="Bardou P."/>
            <person name="Montfort J."/>
            <person name="Klopp C."/>
            <person name="Cabau C."/>
            <person name="Gaspin C."/>
            <person name="Thorgaard G.H."/>
            <person name="Boussaha M."/>
            <person name="Quillet E."/>
            <person name="Guyomard R."/>
            <person name="Galiana D."/>
            <person name="Bobe J."/>
            <person name="Volff J.N."/>
            <person name="Genet C."/>
            <person name="Wincker P."/>
            <person name="Jaillon O."/>
            <person name="Roest Crollius H."/>
            <person name="Guiguen Y."/>
        </authorList>
    </citation>
    <scope>NUCLEOTIDE SEQUENCE [LARGE SCALE GENOMIC DNA]</scope>
</reference>
<gene>
    <name evidence="3" type="ORF">GSONMT00012597001</name>
</gene>
<keyword evidence="1" id="KW-0233">DNA recombination</keyword>
<reference evidence="3" key="2">
    <citation type="submission" date="2014-03" db="EMBL/GenBank/DDBJ databases">
        <authorList>
            <person name="Genoscope - CEA"/>
        </authorList>
    </citation>
    <scope>NUCLEOTIDE SEQUENCE</scope>
</reference>
<dbReference type="AlphaFoldDB" id="A0A060YSN9"/>
<dbReference type="PANTHER" id="PTHR16140:SF0">
    <property type="entry name" value="NON-STRUCTURAL MAINTENANCE OF CHROMOSOMES ELEMENT 4"/>
    <property type="match status" value="1"/>
</dbReference>
<dbReference type="Proteomes" id="UP000193380">
    <property type="component" value="Unassembled WGS sequence"/>
</dbReference>
<dbReference type="InterPro" id="IPR027786">
    <property type="entry name" value="Nse4/EID"/>
</dbReference>
<dbReference type="EMBL" id="FR918762">
    <property type="protein sequence ID" value="CDQ94843.1"/>
    <property type="molecule type" value="Genomic_DNA"/>
</dbReference>
<dbReference type="GO" id="GO:0006281">
    <property type="term" value="P:DNA repair"/>
    <property type="evidence" value="ECO:0007669"/>
    <property type="project" value="UniProtKB-UniRule"/>
</dbReference>
<evidence type="ECO:0000313" key="3">
    <source>
        <dbReference type="EMBL" id="CDQ94843.1"/>
    </source>
</evidence>
<feature type="region of interest" description="Disordered" evidence="2">
    <location>
        <begin position="1"/>
        <end position="67"/>
    </location>
</feature>
<evidence type="ECO:0000256" key="2">
    <source>
        <dbReference type="SAM" id="MobiDB-lite"/>
    </source>
</evidence>
<dbReference type="GO" id="GO:0005634">
    <property type="term" value="C:nucleus"/>
    <property type="evidence" value="ECO:0007669"/>
    <property type="project" value="UniProtKB-SubCell"/>
</dbReference>
<dbReference type="STRING" id="8022.A0A060YSN9"/>
<dbReference type="GO" id="GO:0030915">
    <property type="term" value="C:Smc5-Smc6 complex"/>
    <property type="evidence" value="ECO:0007669"/>
    <property type="project" value="UniProtKB-UniRule"/>
</dbReference>
<name>A0A060YSN9_ONCMY</name>
<protein>
    <recommendedName>
        <fullName evidence="1">Non-structural maintenance of chromosomes element 4</fullName>
    </recommendedName>
</protein>
<keyword evidence="1" id="KW-0234">DNA repair</keyword>
<dbReference type="GO" id="GO:0006310">
    <property type="term" value="P:DNA recombination"/>
    <property type="evidence" value="ECO:0007669"/>
    <property type="project" value="UniProtKB-UniRule"/>
</dbReference>
<sequence>MRRASRGGDESGTGAPRQNGVSGARGGARGAAADRGDTVAGGDDDEAGCSPADMQDEDNDPARRREIRSKYRDLINSVQQNREDMLSPTNNKLTDVLEEANKLFAEGMIGSVIILPSFLEVTTDLT</sequence>
<comment type="similarity">
    <text evidence="1">Belongs to the NSE4 family.</text>
</comment>
<comment type="subunit">
    <text evidence="1">Component of the SMC5-SMC6 complex.</text>
</comment>
<proteinExistence type="inferred from homology"/>